<comment type="caution">
    <text evidence="1">The sequence shown here is derived from an EMBL/GenBank/DDBJ whole genome shotgun (WGS) entry which is preliminary data.</text>
</comment>
<keyword evidence="2" id="KW-1185">Reference proteome</keyword>
<protein>
    <submittedName>
        <fullName evidence="1">Uncharacterized protein</fullName>
    </submittedName>
</protein>
<dbReference type="AlphaFoldDB" id="A0A6B0RI12"/>
<organism evidence="1 2">
    <name type="scientific">Bos mutus</name>
    <name type="common">wild yak</name>
    <dbReference type="NCBI Taxonomy" id="72004"/>
    <lineage>
        <taxon>Eukaryota</taxon>
        <taxon>Metazoa</taxon>
        <taxon>Chordata</taxon>
        <taxon>Craniata</taxon>
        <taxon>Vertebrata</taxon>
        <taxon>Euteleostomi</taxon>
        <taxon>Mammalia</taxon>
        <taxon>Eutheria</taxon>
        <taxon>Laurasiatheria</taxon>
        <taxon>Artiodactyla</taxon>
        <taxon>Ruminantia</taxon>
        <taxon>Pecora</taxon>
        <taxon>Bovidae</taxon>
        <taxon>Bovinae</taxon>
        <taxon>Bos</taxon>
    </lineage>
</organism>
<sequence length="105" mass="11325">MGPPEPPQRQILAACGSGFKDSVKFVENSKKLHGSKITSLKDSLQKANEKENKGVELQEQSESQIIRASGSPAGNAVSSNDVSILTWSRRQCSSTCVSVKHNQVI</sequence>
<evidence type="ECO:0000313" key="1">
    <source>
        <dbReference type="EMBL" id="MXQ88571.1"/>
    </source>
</evidence>
<proteinExistence type="predicted"/>
<dbReference type="EMBL" id="VBQZ03000047">
    <property type="protein sequence ID" value="MXQ88571.1"/>
    <property type="molecule type" value="Genomic_DNA"/>
</dbReference>
<reference evidence="1" key="1">
    <citation type="submission" date="2019-10" db="EMBL/GenBank/DDBJ databases">
        <title>The sequence and de novo assembly of the wild yak genome.</title>
        <authorList>
            <person name="Liu Y."/>
        </authorList>
    </citation>
    <scope>NUCLEOTIDE SEQUENCE [LARGE SCALE GENOMIC DNA]</scope>
    <source>
        <strain evidence="1">WY2019</strain>
    </source>
</reference>
<name>A0A6B0RI12_9CETA</name>
<dbReference type="Proteomes" id="UP000322234">
    <property type="component" value="Unassembled WGS sequence"/>
</dbReference>
<gene>
    <name evidence="1" type="ORF">E5288_WYG003792</name>
</gene>
<accession>A0A6B0RI12</accession>
<evidence type="ECO:0000313" key="2">
    <source>
        <dbReference type="Proteomes" id="UP000322234"/>
    </source>
</evidence>